<comment type="caution">
    <text evidence="2">The sequence shown here is derived from an EMBL/GenBank/DDBJ whole genome shotgun (WGS) entry which is preliminary data.</text>
</comment>
<evidence type="ECO:0008006" key="4">
    <source>
        <dbReference type="Google" id="ProtNLM"/>
    </source>
</evidence>
<feature type="chain" id="PRO_5012304445" description="Lipoprotein" evidence="1">
    <location>
        <begin position="19"/>
        <end position="113"/>
    </location>
</feature>
<name>A0A1X4XZA7_9BACT</name>
<evidence type="ECO:0000256" key="1">
    <source>
        <dbReference type="SAM" id="SignalP"/>
    </source>
</evidence>
<sequence>MKKTIMALCSLIFLASCATSNELKPKENMTSAYNNDSQTEINIKTNIPQESVSQVPVIEPPVIQPMWIPPHTTQDKRVFITGHWIFVQINNPTWYINSTKNPINLGLEVEKTQ</sequence>
<dbReference type="RefSeq" id="WP_086033124.1">
    <property type="nucleotide sequence ID" value="NZ_MDSU01000002.1"/>
</dbReference>
<dbReference type="PROSITE" id="PS51257">
    <property type="entry name" value="PROKAR_LIPOPROTEIN"/>
    <property type="match status" value="1"/>
</dbReference>
<dbReference type="STRING" id="1562698.DESAMIL20_307"/>
<accession>A0A1X4XZA7</accession>
<gene>
    <name evidence="2" type="ORF">DESAMIL20_307</name>
</gene>
<dbReference type="Proteomes" id="UP000194141">
    <property type="component" value="Unassembled WGS sequence"/>
</dbReference>
<keyword evidence="1" id="KW-0732">Signal</keyword>
<evidence type="ECO:0000313" key="2">
    <source>
        <dbReference type="EMBL" id="OSS42877.1"/>
    </source>
</evidence>
<dbReference type="AlphaFoldDB" id="A0A1X4XZA7"/>
<protein>
    <recommendedName>
        <fullName evidence="4">Lipoprotein</fullName>
    </recommendedName>
</protein>
<dbReference type="EMBL" id="MDSU01000002">
    <property type="protein sequence ID" value="OSS42877.1"/>
    <property type="molecule type" value="Genomic_DNA"/>
</dbReference>
<organism evidence="2 3">
    <name type="scientific">Desulfurella amilsii</name>
    <dbReference type="NCBI Taxonomy" id="1562698"/>
    <lineage>
        <taxon>Bacteria</taxon>
        <taxon>Pseudomonadati</taxon>
        <taxon>Campylobacterota</taxon>
        <taxon>Desulfurellia</taxon>
        <taxon>Desulfurellales</taxon>
        <taxon>Desulfurellaceae</taxon>
        <taxon>Desulfurella</taxon>
    </lineage>
</organism>
<feature type="signal peptide" evidence="1">
    <location>
        <begin position="1"/>
        <end position="18"/>
    </location>
</feature>
<proteinExistence type="predicted"/>
<reference evidence="2 3" key="1">
    <citation type="journal article" date="2017" name="Front. Microbiol.">
        <title>Genome Sequence of Desulfurella amilsii Strain TR1 and Comparative Genomics of Desulfurellaceae Family.</title>
        <authorList>
            <person name="Florentino A.P."/>
            <person name="Stams A.J."/>
            <person name="Sanchez-Andrea I."/>
        </authorList>
    </citation>
    <scope>NUCLEOTIDE SEQUENCE [LARGE SCALE GENOMIC DNA]</scope>
    <source>
        <strain evidence="2 3">TR1</strain>
    </source>
</reference>
<keyword evidence="3" id="KW-1185">Reference proteome</keyword>
<evidence type="ECO:0000313" key="3">
    <source>
        <dbReference type="Proteomes" id="UP000194141"/>
    </source>
</evidence>